<organism evidence="1 2">
    <name type="scientific">Botrytis hyacinthi</name>
    <dbReference type="NCBI Taxonomy" id="278943"/>
    <lineage>
        <taxon>Eukaryota</taxon>
        <taxon>Fungi</taxon>
        <taxon>Dikarya</taxon>
        <taxon>Ascomycota</taxon>
        <taxon>Pezizomycotina</taxon>
        <taxon>Leotiomycetes</taxon>
        <taxon>Helotiales</taxon>
        <taxon>Sclerotiniaceae</taxon>
        <taxon>Botrytis</taxon>
    </lineage>
</organism>
<evidence type="ECO:0000313" key="1">
    <source>
        <dbReference type="EMBL" id="TGO36891.1"/>
    </source>
</evidence>
<evidence type="ECO:0000313" key="2">
    <source>
        <dbReference type="Proteomes" id="UP000297814"/>
    </source>
</evidence>
<gene>
    <name evidence="1" type="ORF">BHYA_0112g00300</name>
</gene>
<comment type="caution">
    <text evidence="1">The sequence shown here is derived from an EMBL/GenBank/DDBJ whole genome shotgun (WGS) entry which is preliminary data.</text>
</comment>
<dbReference type="Proteomes" id="UP000297814">
    <property type="component" value="Unassembled WGS sequence"/>
</dbReference>
<name>A0A4Z1GQF8_9HELO</name>
<dbReference type="AlphaFoldDB" id="A0A4Z1GQF8"/>
<dbReference type="EMBL" id="PQXK01000112">
    <property type="protein sequence ID" value="TGO36891.1"/>
    <property type="molecule type" value="Genomic_DNA"/>
</dbReference>
<proteinExistence type="predicted"/>
<keyword evidence="2" id="KW-1185">Reference proteome</keyword>
<reference evidence="1 2" key="1">
    <citation type="submission" date="2017-12" db="EMBL/GenBank/DDBJ databases">
        <title>Comparative genomics of Botrytis spp.</title>
        <authorList>
            <person name="Valero-Jimenez C.A."/>
            <person name="Tapia P."/>
            <person name="Veloso J."/>
            <person name="Silva-Moreno E."/>
            <person name="Staats M."/>
            <person name="Valdes J.H."/>
            <person name="Van Kan J.A.L."/>
        </authorList>
    </citation>
    <scope>NUCLEOTIDE SEQUENCE [LARGE SCALE GENOMIC DNA]</scope>
    <source>
        <strain evidence="1 2">Bh0001</strain>
    </source>
</reference>
<sequence length="74" mass="8741">MSTDLVQSRDIYQRGRLTNENERFEYRTIQLELKNDDQIDRVGATRQYASTCTARTASQENPKKRFAGMLKRIR</sequence>
<protein>
    <submittedName>
        <fullName evidence="1">Uncharacterized protein</fullName>
    </submittedName>
</protein>
<accession>A0A4Z1GQF8</accession>